<evidence type="ECO:0000313" key="2">
    <source>
        <dbReference type="Proteomes" id="UP001189429"/>
    </source>
</evidence>
<evidence type="ECO:0000313" key="1">
    <source>
        <dbReference type="EMBL" id="CAK0882333.1"/>
    </source>
</evidence>
<proteinExistence type="predicted"/>
<protein>
    <recommendedName>
        <fullName evidence="3">LRAT domain-containing protein</fullName>
    </recommendedName>
</protein>
<dbReference type="EMBL" id="CAUYUJ010018285">
    <property type="protein sequence ID" value="CAK0882333.1"/>
    <property type="molecule type" value="Genomic_DNA"/>
</dbReference>
<accession>A0ABN9W811</accession>
<dbReference type="Proteomes" id="UP001189429">
    <property type="component" value="Unassembled WGS sequence"/>
</dbReference>
<sequence>MTATSTTSVAMSRIGSIMRPMDWVSTGVSTAATGAEFVQHRLDKSGLVDSIAKTELESGDHIYAWRLGFSYNHHGIVVRTAPCEPGCQHDSLECCCVVHFVPPSETNGNFGRMEVVSLAQFSQGRSVCKCHYGVPSVNFYFQRSGSCSTDQRDPKPFSVLRALSLLDVGGDAAALEDAAAQAVEYSLLNKNNELFARWCKVGDASGVRRFRSRETAFSPQTAPGRFVRLGLAVAVPVGLPEASSFVAGGAATGAAAAAGAGSAAAATAAEASGSVAAAAAGGAEVAAGAGAAAAAGAETGLSASAMAAGQAARQAAAAAGRHVLRAGSLAASEAAQSCCWTSRRPEYAAGLLLHAAPALAAAVAGSASAAGSGSGRGLPEAQREQEGRAIVASFRDCLVNLGVSMPKSLAPLAGCPYGCSRLCEMFVDVFEGADCHDLETCRVLFQSFLDELHA</sequence>
<gene>
    <name evidence="1" type="ORF">PCOR1329_LOCUS64891</name>
</gene>
<keyword evidence="2" id="KW-1185">Reference proteome</keyword>
<dbReference type="PANTHER" id="PTHR46137">
    <property type="entry name" value="OS05G0310600 PROTEIN"/>
    <property type="match status" value="1"/>
</dbReference>
<name>A0ABN9W811_9DINO</name>
<comment type="caution">
    <text evidence="1">The sequence shown here is derived from an EMBL/GenBank/DDBJ whole genome shotgun (WGS) entry which is preliminary data.</text>
</comment>
<dbReference type="Gene3D" id="3.90.1720.10">
    <property type="entry name" value="endopeptidase domain like (from Nostoc punctiforme)"/>
    <property type="match status" value="1"/>
</dbReference>
<organism evidence="1 2">
    <name type="scientific">Prorocentrum cordatum</name>
    <dbReference type="NCBI Taxonomy" id="2364126"/>
    <lineage>
        <taxon>Eukaryota</taxon>
        <taxon>Sar</taxon>
        <taxon>Alveolata</taxon>
        <taxon>Dinophyceae</taxon>
        <taxon>Prorocentrales</taxon>
        <taxon>Prorocentraceae</taxon>
        <taxon>Prorocentrum</taxon>
    </lineage>
</organism>
<evidence type="ECO:0008006" key="3">
    <source>
        <dbReference type="Google" id="ProtNLM"/>
    </source>
</evidence>
<dbReference type="PANTHER" id="PTHR46137:SF3">
    <property type="entry name" value="OS05G0310600 PROTEIN"/>
    <property type="match status" value="1"/>
</dbReference>
<reference evidence="1" key="1">
    <citation type="submission" date="2023-10" db="EMBL/GenBank/DDBJ databases">
        <authorList>
            <person name="Chen Y."/>
            <person name="Shah S."/>
            <person name="Dougan E. K."/>
            <person name="Thang M."/>
            <person name="Chan C."/>
        </authorList>
    </citation>
    <scope>NUCLEOTIDE SEQUENCE [LARGE SCALE GENOMIC DNA]</scope>
</reference>